<feature type="non-terminal residue" evidence="2">
    <location>
        <position position="1"/>
    </location>
</feature>
<dbReference type="RefSeq" id="XP_013892520.1">
    <property type="nucleotide sequence ID" value="XM_014037066.1"/>
</dbReference>
<evidence type="ECO:0000313" key="2">
    <source>
        <dbReference type="EMBL" id="KIY93500.1"/>
    </source>
</evidence>
<gene>
    <name evidence="2" type="ORF">MNEG_14464</name>
</gene>
<organism evidence="2 3">
    <name type="scientific">Monoraphidium neglectum</name>
    <dbReference type="NCBI Taxonomy" id="145388"/>
    <lineage>
        <taxon>Eukaryota</taxon>
        <taxon>Viridiplantae</taxon>
        <taxon>Chlorophyta</taxon>
        <taxon>core chlorophytes</taxon>
        <taxon>Chlorophyceae</taxon>
        <taxon>CS clade</taxon>
        <taxon>Sphaeropleales</taxon>
        <taxon>Selenastraceae</taxon>
        <taxon>Monoraphidium</taxon>
    </lineage>
</organism>
<proteinExistence type="predicted"/>
<dbReference type="EMBL" id="KK104726">
    <property type="protein sequence ID" value="KIY93500.1"/>
    <property type="molecule type" value="Genomic_DNA"/>
</dbReference>
<reference evidence="2 3" key="1">
    <citation type="journal article" date="2013" name="BMC Genomics">
        <title>Reconstruction of the lipid metabolism for the microalga Monoraphidium neglectum from its genome sequence reveals characteristics suitable for biofuel production.</title>
        <authorList>
            <person name="Bogen C."/>
            <person name="Al-Dilaimi A."/>
            <person name="Albersmeier A."/>
            <person name="Wichmann J."/>
            <person name="Grundmann M."/>
            <person name="Rupp O."/>
            <person name="Lauersen K.J."/>
            <person name="Blifernez-Klassen O."/>
            <person name="Kalinowski J."/>
            <person name="Goesmann A."/>
            <person name="Mussgnug J.H."/>
            <person name="Kruse O."/>
        </authorList>
    </citation>
    <scope>NUCLEOTIDE SEQUENCE [LARGE SCALE GENOMIC DNA]</scope>
    <source>
        <strain evidence="2 3">SAG 48.87</strain>
    </source>
</reference>
<feature type="region of interest" description="Disordered" evidence="1">
    <location>
        <begin position="207"/>
        <end position="235"/>
    </location>
</feature>
<feature type="region of interest" description="Disordered" evidence="1">
    <location>
        <begin position="128"/>
        <end position="163"/>
    </location>
</feature>
<evidence type="ECO:0000256" key="1">
    <source>
        <dbReference type="SAM" id="MobiDB-lite"/>
    </source>
</evidence>
<dbReference type="GeneID" id="25732029"/>
<dbReference type="Proteomes" id="UP000054498">
    <property type="component" value="Unassembled WGS sequence"/>
</dbReference>
<dbReference type="KEGG" id="mng:MNEG_14464"/>
<protein>
    <submittedName>
        <fullName evidence="2">Uncharacterized protein</fullName>
    </submittedName>
</protein>
<feature type="compositionally biased region" description="Gly residues" evidence="1">
    <location>
        <begin position="208"/>
        <end position="222"/>
    </location>
</feature>
<feature type="compositionally biased region" description="Low complexity" evidence="1">
    <location>
        <begin position="377"/>
        <end position="387"/>
    </location>
</feature>
<name>A0A0D2ME95_9CHLO</name>
<feature type="compositionally biased region" description="Low complexity" evidence="1">
    <location>
        <begin position="140"/>
        <end position="158"/>
    </location>
</feature>
<accession>A0A0D2ME95</accession>
<dbReference type="AlphaFoldDB" id="A0A0D2ME95"/>
<evidence type="ECO:0000313" key="3">
    <source>
        <dbReference type="Proteomes" id="UP000054498"/>
    </source>
</evidence>
<feature type="region of interest" description="Disordered" evidence="1">
    <location>
        <begin position="366"/>
        <end position="387"/>
    </location>
</feature>
<sequence>DAPNSSNNGGGGSSGGASPSAAVFLGVLTGRLPEGAFWEQQRLLRALRRAAAARRGAAAASGVSNDEGVTSWSADELAAALRFLLPFKPADQSARLQATLAAAGAPGGRWEPRAVEAAAAARLVLDNAPPSTAAPSTQTGGASAAGDEAAGSEGVAVGDSGGAADGAAAAKAAELLVDGLLSQHLEEVERHAARALGRLREVLTRHAGGAGGGGGGGAGGAATDGKIGEHEEDEERLWAEVQAALLDGPSRGSSDGGGSTAQAGGSLLVAAAAARSRQAWAAGASGAAGEALPPWLRPAVCSYARRWGARQVAAAAKEGRDGGGGEGCAAAAAELLVSAVRAGVLLLPRSCAVDAAGALQWAGMAPAAGRGRGDGSPGAAAAGPSND</sequence>
<keyword evidence="3" id="KW-1185">Reference proteome</keyword>